<sequence length="281" mass="31100">MKKILAVAVLATLSQPALAALKLTTYNPQEKAIFPVSSTLISGKKEAILFDAQFSTIEGKALVELIRQSGKELTTVYITGGDPDFYFGLQPIVEAFPQVKIKATATIVDHINHTKDQKIGYWGPILGEGAPSQLYVPEVYNGDILLEGEKIELKEAGTHNAYYWIPSLKTALGGVSTYSGIHVWMADSQTQADRLAWVESLERMKQLKPKRVIPGHYLGDIPTKVDAVNFTQQYVKNWDHFVTQSSDSKQLIEKITTQYPQLAVDDGVTIGAKVSMGEMKW</sequence>
<organism evidence="3 4">
    <name type="scientific">Vibrio vulnificus</name>
    <dbReference type="NCBI Taxonomy" id="672"/>
    <lineage>
        <taxon>Bacteria</taxon>
        <taxon>Pseudomonadati</taxon>
        <taxon>Pseudomonadota</taxon>
        <taxon>Gammaproteobacteria</taxon>
        <taxon>Vibrionales</taxon>
        <taxon>Vibrionaceae</taxon>
        <taxon>Vibrio</taxon>
    </lineage>
</organism>
<keyword evidence="1" id="KW-0732">Signal</keyword>
<evidence type="ECO:0000313" key="4">
    <source>
        <dbReference type="Proteomes" id="UP000237466"/>
    </source>
</evidence>
<dbReference type="Pfam" id="PF00753">
    <property type="entry name" value="Lactamase_B"/>
    <property type="match status" value="1"/>
</dbReference>
<dbReference type="EMBL" id="PDGH01000102">
    <property type="protein sequence ID" value="POB46427.1"/>
    <property type="molecule type" value="Genomic_DNA"/>
</dbReference>
<dbReference type="SMART" id="SM00849">
    <property type="entry name" value="Lactamase_B"/>
    <property type="match status" value="1"/>
</dbReference>
<dbReference type="Proteomes" id="UP000237466">
    <property type="component" value="Unassembled WGS sequence"/>
</dbReference>
<dbReference type="InterPro" id="IPR050855">
    <property type="entry name" value="NDM-1-like"/>
</dbReference>
<dbReference type="InterPro" id="IPR001279">
    <property type="entry name" value="Metallo-B-lactamas"/>
</dbReference>
<dbReference type="Gene3D" id="3.60.15.10">
    <property type="entry name" value="Ribonuclease Z/Hydroxyacylglutathione hydrolase-like"/>
    <property type="match status" value="1"/>
</dbReference>
<accession>A0A2S3R0W0</accession>
<dbReference type="InterPro" id="IPR036866">
    <property type="entry name" value="RibonucZ/Hydroxyglut_hydro"/>
</dbReference>
<dbReference type="SUPFAM" id="SSF56281">
    <property type="entry name" value="Metallo-hydrolase/oxidoreductase"/>
    <property type="match status" value="1"/>
</dbReference>
<dbReference type="GO" id="GO:0016787">
    <property type="term" value="F:hydrolase activity"/>
    <property type="evidence" value="ECO:0007669"/>
    <property type="project" value="UniProtKB-KW"/>
</dbReference>
<feature type="chain" id="PRO_5015391305" evidence="1">
    <location>
        <begin position="20"/>
        <end position="281"/>
    </location>
</feature>
<evidence type="ECO:0000256" key="1">
    <source>
        <dbReference type="SAM" id="SignalP"/>
    </source>
</evidence>
<dbReference type="AlphaFoldDB" id="A0A2S3R0W0"/>
<feature type="domain" description="Metallo-beta-lactamase" evidence="2">
    <location>
        <begin position="35"/>
        <end position="216"/>
    </location>
</feature>
<evidence type="ECO:0000313" key="3">
    <source>
        <dbReference type="EMBL" id="POB46427.1"/>
    </source>
</evidence>
<dbReference type="PANTHER" id="PTHR42951">
    <property type="entry name" value="METALLO-BETA-LACTAMASE DOMAIN-CONTAINING"/>
    <property type="match status" value="1"/>
</dbReference>
<dbReference type="CDD" id="cd07739">
    <property type="entry name" value="metallo-hydrolase-like_MBL-fold"/>
    <property type="match status" value="1"/>
</dbReference>
<dbReference type="RefSeq" id="WP_103200661.1">
    <property type="nucleotide sequence ID" value="NZ_PDGH01000102.1"/>
</dbReference>
<protein>
    <submittedName>
        <fullName evidence="3">MBL fold metallo-hydrolase</fullName>
    </submittedName>
</protein>
<name>A0A2S3R0W0_VIBVL</name>
<proteinExistence type="predicted"/>
<evidence type="ECO:0000259" key="2">
    <source>
        <dbReference type="SMART" id="SM00849"/>
    </source>
</evidence>
<gene>
    <name evidence="3" type="ORF">CRN52_14860</name>
</gene>
<feature type="signal peptide" evidence="1">
    <location>
        <begin position="1"/>
        <end position="19"/>
    </location>
</feature>
<keyword evidence="3" id="KW-0378">Hydrolase</keyword>
<reference evidence="3 4" key="1">
    <citation type="journal article" date="2018" name="Front. Microbiol.">
        <title>Phylogeny of Vibrio vulnificus from the Analysis of the Core-Genome: Implications for Intra-Species Taxonomy.</title>
        <authorList>
            <person name="Roig F.J."/>
            <person name="Gonzalez-Candelas F."/>
            <person name="Sanjuan E."/>
            <person name="Fouz B."/>
            <person name="Feil E.J."/>
            <person name="Llorens C."/>
            <person name="Baker-Austin C."/>
            <person name="Oliver J.D."/>
            <person name="Danin-Poleg Y."/>
            <person name="Gibas C.J."/>
            <person name="Kashi Y."/>
            <person name="Gulig P.A."/>
            <person name="Morrison S.S."/>
            <person name="Amaro C."/>
        </authorList>
    </citation>
    <scope>NUCLEOTIDE SEQUENCE [LARGE SCALE GENOMIC DNA]</scope>
    <source>
        <strain evidence="3 4">CECT4608</strain>
    </source>
</reference>
<comment type="caution">
    <text evidence="3">The sequence shown here is derived from an EMBL/GenBank/DDBJ whole genome shotgun (WGS) entry which is preliminary data.</text>
</comment>
<dbReference type="PANTHER" id="PTHR42951:SF14">
    <property type="entry name" value="METALLO-BETA-LACTAMASE SUPERFAMILY PROTEIN"/>
    <property type="match status" value="1"/>
</dbReference>